<evidence type="ECO:0000313" key="3">
    <source>
        <dbReference type="Proteomes" id="UP000887013"/>
    </source>
</evidence>
<organism evidence="2 3">
    <name type="scientific">Nephila pilipes</name>
    <name type="common">Giant wood spider</name>
    <name type="synonym">Nephila maculata</name>
    <dbReference type="NCBI Taxonomy" id="299642"/>
    <lineage>
        <taxon>Eukaryota</taxon>
        <taxon>Metazoa</taxon>
        <taxon>Ecdysozoa</taxon>
        <taxon>Arthropoda</taxon>
        <taxon>Chelicerata</taxon>
        <taxon>Arachnida</taxon>
        <taxon>Araneae</taxon>
        <taxon>Araneomorphae</taxon>
        <taxon>Entelegynae</taxon>
        <taxon>Araneoidea</taxon>
        <taxon>Nephilidae</taxon>
        <taxon>Nephila</taxon>
    </lineage>
</organism>
<sequence>MLRPTRRSKYPKGGVKRNGMEHPKKEKKKEASSARMKKLGFFILFFFCLQIVNDRCICRPYPAIRDALIYGGSCVYTLPLNASAS</sequence>
<keyword evidence="3" id="KW-1185">Reference proteome</keyword>
<accession>A0A8X6QQ16</accession>
<comment type="caution">
    <text evidence="2">The sequence shown here is derived from an EMBL/GenBank/DDBJ whole genome shotgun (WGS) entry which is preliminary data.</text>
</comment>
<proteinExistence type="predicted"/>
<gene>
    <name evidence="2" type="ORF">NPIL_422581</name>
</gene>
<dbReference type="Proteomes" id="UP000887013">
    <property type="component" value="Unassembled WGS sequence"/>
</dbReference>
<name>A0A8X6QQ16_NEPPI</name>
<dbReference type="AlphaFoldDB" id="A0A8X6QQ16"/>
<feature type="region of interest" description="Disordered" evidence="1">
    <location>
        <begin position="1"/>
        <end position="32"/>
    </location>
</feature>
<evidence type="ECO:0000256" key="1">
    <source>
        <dbReference type="SAM" id="MobiDB-lite"/>
    </source>
</evidence>
<feature type="compositionally biased region" description="Basic and acidic residues" evidence="1">
    <location>
        <begin position="18"/>
        <end position="32"/>
    </location>
</feature>
<protein>
    <submittedName>
        <fullName evidence="2">Uncharacterized protein</fullName>
    </submittedName>
</protein>
<evidence type="ECO:0000313" key="2">
    <source>
        <dbReference type="EMBL" id="GFU30678.1"/>
    </source>
</evidence>
<reference evidence="2" key="1">
    <citation type="submission" date="2020-08" db="EMBL/GenBank/DDBJ databases">
        <title>Multicomponent nature underlies the extraordinary mechanical properties of spider dragline silk.</title>
        <authorList>
            <person name="Kono N."/>
            <person name="Nakamura H."/>
            <person name="Mori M."/>
            <person name="Yoshida Y."/>
            <person name="Ohtoshi R."/>
            <person name="Malay A.D."/>
            <person name="Moran D.A.P."/>
            <person name="Tomita M."/>
            <person name="Numata K."/>
            <person name="Arakawa K."/>
        </authorList>
    </citation>
    <scope>NUCLEOTIDE SEQUENCE</scope>
</reference>
<dbReference type="EMBL" id="BMAW01033529">
    <property type="protein sequence ID" value="GFU30678.1"/>
    <property type="molecule type" value="Genomic_DNA"/>
</dbReference>
<feature type="compositionally biased region" description="Basic residues" evidence="1">
    <location>
        <begin position="1"/>
        <end position="10"/>
    </location>
</feature>